<keyword evidence="4" id="KW-1185">Reference proteome</keyword>
<organism evidence="4">
    <name type="scientific">Drosophila grimshawi</name>
    <name type="common">Hawaiian fruit fly</name>
    <name type="synonym">Idiomyia grimshawi</name>
    <dbReference type="NCBI Taxonomy" id="7222"/>
    <lineage>
        <taxon>Eukaryota</taxon>
        <taxon>Metazoa</taxon>
        <taxon>Ecdysozoa</taxon>
        <taxon>Arthropoda</taxon>
        <taxon>Hexapoda</taxon>
        <taxon>Insecta</taxon>
        <taxon>Pterygota</taxon>
        <taxon>Neoptera</taxon>
        <taxon>Endopterygota</taxon>
        <taxon>Diptera</taxon>
        <taxon>Brachycera</taxon>
        <taxon>Muscomorpha</taxon>
        <taxon>Ephydroidea</taxon>
        <taxon>Drosophilidae</taxon>
        <taxon>Drosophila</taxon>
        <taxon>Hawaiian Drosophila</taxon>
    </lineage>
</organism>
<proteinExistence type="predicted"/>
<evidence type="ECO:0000313" key="4">
    <source>
        <dbReference type="Proteomes" id="UP000001070"/>
    </source>
</evidence>
<evidence type="ECO:0000256" key="2">
    <source>
        <dbReference type="SAM" id="MobiDB-lite"/>
    </source>
</evidence>
<dbReference type="eggNOG" id="ENOG502T87T">
    <property type="taxonomic scope" value="Eukaryota"/>
</dbReference>
<feature type="region of interest" description="Disordered" evidence="2">
    <location>
        <begin position="337"/>
        <end position="363"/>
    </location>
</feature>
<dbReference type="STRING" id="7222.B4JSI1"/>
<reference evidence="3 4" key="1">
    <citation type="journal article" date="2007" name="Nature">
        <title>Evolution of genes and genomes on the Drosophila phylogeny.</title>
        <authorList>
            <consortium name="Drosophila 12 Genomes Consortium"/>
            <person name="Clark A.G."/>
            <person name="Eisen M.B."/>
            <person name="Smith D.R."/>
            <person name="Bergman C.M."/>
            <person name="Oliver B."/>
            <person name="Markow T.A."/>
            <person name="Kaufman T.C."/>
            <person name="Kellis M."/>
            <person name="Gelbart W."/>
            <person name="Iyer V.N."/>
            <person name="Pollard D.A."/>
            <person name="Sackton T.B."/>
            <person name="Larracuente A.M."/>
            <person name="Singh N.D."/>
            <person name="Abad J.P."/>
            <person name="Abt D.N."/>
            <person name="Adryan B."/>
            <person name="Aguade M."/>
            <person name="Akashi H."/>
            <person name="Anderson W.W."/>
            <person name="Aquadro C.F."/>
            <person name="Ardell D.H."/>
            <person name="Arguello R."/>
            <person name="Artieri C.G."/>
            <person name="Barbash D.A."/>
            <person name="Barker D."/>
            <person name="Barsanti P."/>
            <person name="Batterham P."/>
            <person name="Batzoglou S."/>
            <person name="Begun D."/>
            <person name="Bhutkar A."/>
            <person name="Blanco E."/>
            <person name="Bosak S.A."/>
            <person name="Bradley R.K."/>
            <person name="Brand A.D."/>
            <person name="Brent M.R."/>
            <person name="Brooks A.N."/>
            <person name="Brown R.H."/>
            <person name="Butlin R.K."/>
            <person name="Caggese C."/>
            <person name="Calvi B.R."/>
            <person name="Bernardo de Carvalho A."/>
            <person name="Caspi A."/>
            <person name="Castrezana S."/>
            <person name="Celniker S.E."/>
            <person name="Chang J.L."/>
            <person name="Chapple C."/>
            <person name="Chatterji S."/>
            <person name="Chinwalla A."/>
            <person name="Civetta A."/>
            <person name="Clifton S.W."/>
            <person name="Comeron J.M."/>
            <person name="Costello J.C."/>
            <person name="Coyne J.A."/>
            <person name="Daub J."/>
            <person name="David R.G."/>
            <person name="Delcher A.L."/>
            <person name="Delehaunty K."/>
            <person name="Do C.B."/>
            <person name="Ebling H."/>
            <person name="Edwards K."/>
            <person name="Eickbush T."/>
            <person name="Evans J.D."/>
            <person name="Filipski A."/>
            <person name="Findeiss S."/>
            <person name="Freyhult E."/>
            <person name="Fulton L."/>
            <person name="Fulton R."/>
            <person name="Garcia A.C."/>
            <person name="Gardiner A."/>
            <person name="Garfield D.A."/>
            <person name="Garvin B.E."/>
            <person name="Gibson G."/>
            <person name="Gilbert D."/>
            <person name="Gnerre S."/>
            <person name="Godfrey J."/>
            <person name="Good R."/>
            <person name="Gotea V."/>
            <person name="Gravely B."/>
            <person name="Greenberg A.J."/>
            <person name="Griffiths-Jones S."/>
            <person name="Gross S."/>
            <person name="Guigo R."/>
            <person name="Gustafson E.A."/>
            <person name="Haerty W."/>
            <person name="Hahn M.W."/>
            <person name="Halligan D.L."/>
            <person name="Halpern A.L."/>
            <person name="Halter G.M."/>
            <person name="Han M.V."/>
            <person name="Heger A."/>
            <person name="Hillier L."/>
            <person name="Hinrichs A.S."/>
            <person name="Holmes I."/>
            <person name="Hoskins R.A."/>
            <person name="Hubisz M.J."/>
            <person name="Hultmark D."/>
            <person name="Huntley M.A."/>
            <person name="Jaffe D.B."/>
            <person name="Jagadeeshan S."/>
            <person name="Jeck W.R."/>
            <person name="Johnson J."/>
            <person name="Jones C.D."/>
            <person name="Jordan W.C."/>
            <person name="Karpen G.H."/>
            <person name="Kataoka E."/>
            <person name="Keightley P.D."/>
            <person name="Kheradpour P."/>
            <person name="Kirkness E.F."/>
            <person name="Koerich L.B."/>
            <person name="Kristiansen K."/>
            <person name="Kudrna D."/>
            <person name="Kulathinal R.J."/>
            <person name="Kumar S."/>
            <person name="Kwok R."/>
            <person name="Lander E."/>
            <person name="Langley C.H."/>
            <person name="Lapoint R."/>
            <person name="Lazzaro B.P."/>
            <person name="Lee S.J."/>
            <person name="Levesque L."/>
            <person name="Li R."/>
            <person name="Lin C.F."/>
            <person name="Lin M.F."/>
            <person name="Lindblad-Toh K."/>
            <person name="Llopart A."/>
            <person name="Long M."/>
            <person name="Low L."/>
            <person name="Lozovsky E."/>
            <person name="Lu J."/>
            <person name="Luo M."/>
            <person name="Machado C.A."/>
            <person name="Makalowski W."/>
            <person name="Marzo M."/>
            <person name="Matsuda M."/>
            <person name="Matzkin L."/>
            <person name="McAllister B."/>
            <person name="McBride C.S."/>
            <person name="McKernan B."/>
            <person name="McKernan K."/>
            <person name="Mendez-Lago M."/>
            <person name="Minx P."/>
            <person name="Mollenhauer M.U."/>
            <person name="Montooth K."/>
            <person name="Mount S.M."/>
            <person name="Mu X."/>
            <person name="Myers E."/>
            <person name="Negre B."/>
            <person name="Newfeld S."/>
            <person name="Nielsen R."/>
            <person name="Noor M.A."/>
            <person name="O'Grady P."/>
            <person name="Pachter L."/>
            <person name="Papaceit M."/>
            <person name="Parisi M.J."/>
            <person name="Parisi M."/>
            <person name="Parts L."/>
            <person name="Pedersen J.S."/>
            <person name="Pesole G."/>
            <person name="Phillippy A.M."/>
            <person name="Ponting C.P."/>
            <person name="Pop M."/>
            <person name="Porcelli D."/>
            <person name="Powell J.R."/>
            <person name="Prohaska S."/>
            <person name="Pruitt K."/>
            <person name="Puig M."/>
            <person name="Quesneville H."/>
            <person name="Ram K.R."/>
            <person name="Rand D."/>
            <person name="Rasmussen M.D."/>
            <person name="Reed L.K."/>
            <person name="Reenan R."/>
            <person name="Reily A."/>
            <person name="Remington K.A."/>
            <person name="Rieger T.T."/>
            <person name="Ritchie M.G."/>
            <person name="Robin C."/>
            <person name="Rogers Y.H."/>
            <person name="Rohde C."/>
            <person name="Rozas J."/>
            <person name="Rubenfield M.J."/>
            <person name="Ruiz A."/>
            <person name="Russo S."/>
            <person name="Salzberg S.L."/>
            <person name="Sanchez-Gracia A."/>
            <person name="Saranga D.J."/>
            <person name="Sato H."/>
            <person name="Schaeffer S.W."/>
            <person name="Schatz M.C."/>
            <person name="Schlenke T."/>
            <person name="Schwartz R."/>
            <person name="Segarra C."/>
            <person name="Singh R.S."/>
            <person name="Sirot L."/>
            <person name="Sirota M."/>
            <person name="Sisneros N.B."/>
            <person name="Smith C.D."/>
            <person name="Smith T.F."/>
            <person name="Spieth J."/>
            <person name="Stage D.E."/>
            <person name="Stark A."/>
            <person name="Stephan W."/>
            <person name="Strausberg R.L."/>
            <person name="Strempel S."/>
            <person name="Sturgill D."/>
            <person name="Sutton G."/>
            <person name="Sutton G.G."/>
            <person name="Tao W."/>
            <person name="Teichmann S."/>
            <person name="Tobari Y.N."/>
            <person name="Tomimura Y."/>
            <person name="Tsolas J.M."/>
            <person name="Valente V.L."/>
            <person name="Venter E."/>
            <person name="Venter J.C."/>
            <person name="Vicario S."/>
            <person name="Vieira F.G."/>
            <person name="Vilella A.J."/>
            <person name="Villasante A."/>
            <person name="Walenz B."/>
            <person name="Wang J."/>
            <person name="Wasserman M."/>
            <person name="Watts T."/>
            <person name="Wilson D."/>
            <person name="Wilson R.K."/>
            <person name="Wing R.A."/>
            <person name="Wolfner M.F."/>
            <person name="Wong A."/>
            <person name="Wong G.K."/>
            <person name="Wu C.I."/>
            <person name="Wu G."/>
            <person name="Yamamoto D."/>
            <person name="Yang H.P."/>
            <person name="Yang S.P."/>
            <person name="Yorke J.A."/>
            <person name="Yoshida K."/>
            <person name="Zdobnov E."/>
            <person name="Zhang P."/>
            <person name="Zhang Y."/>
            <person name="Zimin A.V."/>
            <person name="Baldwin J."/>
            <person name="Abdouelleil A."/>
            <person name="Abdulkadir J."/>
            <person name="Abebe A."/>
            <person name="Abera B."/>
            <person name="Abreu J."/>
            <person name="Acer S.C."/>
            <person name="Aftuck L."/>
            <person name="Alexander A."/>
            <person name="An P."/>
            <person name="Anderson E."/>
            <person name="Anderson S."/>
            <person name="Arachi H."/>
            <person name="Azer M."/>
            <person name="Bachantsang P."/>
            <person name="Barry A."/>
            <person name="Bayul T."/>
            <person name="Berlin A."/>
            <person name="Bessette D."/>
            <person name="Bloom T."/>
            <person name="Blye J."/>
            <person name="Boguslavskiy L."/>
            <person name="Bonnet C."/>
            <person name="Boukhgalter B."/>
            <person name="Bourzgui I."/>
            <person name="Brown A."/>
            <person name="Cahill P."/>
            <person name="Channer S."/>
            <person name="Cheshatsang Y."/>
            <person name="Chuda L."/>
            <person name="Citroen M."/>
            <person name="Collymore A."/>
            <person name="Cooke P."/>
            <person name="Costello M."/>
            <person name="D'Aco K."/>
            <person name="Daza R."/>
            <person name="De Haan G."/>
            <person name="DeGray S."/>
            <person name="DeMaso C."/>
            <person name="Dhargay N."/>
            <person name="Dooley K."/>
            <person name="Dooley E."/>
            <person name="Doricent M."/>
            <person name="Dorje P."/>
            <person name="Dorjee K."/>
            <person name="Dupes A."/>
            <person name="Elong R."/>
            <person name="Falk J."/>
            <person name="Farina A."/>
            <person name="Faro S."/>
            <person name="Ferguson D."/>
            <person name="Fisher S."/>
            <person name="Foley C.D."/>
            <person name="Franke A."/>
            <person name="Friedrich D."/>
            <person name="Gadbois L."/>
            <person name="Gearin G."/>
            <person name="Gearin C.R."/>
            <person name="Giannoukos G."/>
            <person name="Goode T."/>
            <person name="Graham J."/>
            <person name="Grandbois E."/>
            <person name="Grewal S."/>
            <person name="Gyaltsen K."/>
            <person name="Hafez N."/>
            <person name="Hagos B."/>
            <person name="Hall J."/>
            <person name="Henson C."/>
            <person name="Hollinger A."/>
            <person name="Honan T."/>
            <person name="Huard M.D."/>
            <person name="Hughes L."/>
            <person name="Hurhula B."/>
            <person name="Husby M.E."/>
            <person name="Kamat A."/>
            <person name="Kanga B."/>
            <person name="Kashin S."/>
            <person name="Khazanovich D."/>
            <person name="Kisner P."/>
            <person name="Lance K."/>
            <person name="Lara M."/>
            <person name="Lee W."/>
            <person name="Lennon N."/>
            <person name="Letendre F."/>
            <person name="LeVine R."/>
            <person name="Lipovsky A."/>
            <person name="Liu X."/>
            <person name="Liu J."/>
            <person name="Liu S."/>
            <person name="Lokyitsang T."/>
            <person name="Lokyitsang Y."/>
            <person name="Lubonja R."/>
            <person name="Lui A."/>
            <person name="MacDonald P."/>
            <person name="Magnisalis V."/>
            <person name="Maru K."/>
            <person name="Matthews C."/>
            <person name="McCusker W."/>
            <person name="McDonough S."/>
            <person name="Mehta T."/>
            <person name="Meldrim J."/>
            <person name="Meneus L."/>
            <person name="Mihai O."/>
            <person name="Mihalev A."/>
            <person name="Mihova T."/>
            <person name="Mittelman R."/>
            <person name="Mlenga V."/>
            <person name="Montmayeur A."/>
            <person name="Mulrain L."/>
            <person name="Navidi A."/>
            <person name="Naylor J."/>
            <person name="Negash T."/>
            <person name="Nguyen T."/>
            <person name="Nguyen N."/>
            <person name="Nicol R."/>
            <person name="Norbu C."/>
            <person name="Norbu N."/>
            <person name="Novod N."/>
            <person name="O'Neill B."/>
            <person name="Osman S."/>
            <person name="Markiewicz E."/>
            <person name="Oyono O.L."/>
            <person name="Patti C."/>
            <person name="Phunkhang P."/>
            <person name="Pierre F."/>
            <person name="Priest M."/>
            <person name="Raghuraman S."/>
            <person name="Rege F."/>
            <person name="Reyes R."/>
            <person name="Rise C."/>
            <person name="Rogov P."/>
            <person name="Ross K."/>
            <person name="Ryan E."/>
            <person name="Settipalli S."/>
            <person name="Shea T."/>
            <person name="Sherpa N."/>
            <person name="Shi L."/>
            <person name="Shih D."/>
            <person name="Sparrow T."/>
            <person name="Spaulding J."/>
            <person name="Stalker J."/>
            <person name="Stange-Thomann N."/>
            <person name="Stavropoulos S."/>
            <person name="Stone C."/>
            <person name="Strader C."/>
            <person name="Tesfaye S."/>
            <person name="Thomson T."/>
            <person name="Thoulutsang Y."/>
            <person name="Thoulutsang D."/>
            <person name="Topham K."/>
            <person name="Topping I."/>
            <person name="Tsamla T."/>
            <person name="Vassiliev H."/>
            <person name="Vo A."/>
            <person name="Wangchuk T."/>
            <person name="Wangdi T."/>
            <person name="Weiand M."/>
            <person name="Wilkinson J."/>
            <person name="Wilson A."/>
            <person name="Yadav S."/>
            <person name="Young G."/>
            <person name="Yu Q."/>
            <person name="Zembek L."/>
            <person name="Zhong D."/>
            <person name="Zimmer A."/>
            <person name="Zwirko Z."/>
            <person name="Jaffe D.B."/>
            <person name="Alvarez P."/>
            <person name="Brockman W."/>
            <person name="Butler J."/>
            <person name="Chin C."/>
            <person name="Gnerre S."/>
            <person name="Grabherr M."/>
            <person name="Kleber M."/>
            <person name="Mauceli E."/>
            <person name="MacCallum I."/>
        </authorList>
    </citation>
    <scope>NUCLEOTIDE SEQUENCE [LARGE SCALE GENOMIC DNA]</scope>
    <source>
        <strain evidence="4">Tucson 15287-2541.00</strain>
    </source>
</reference>
<name>B4JSI1_DROGR</name>
<feature type="coiled-coil region" evidence="1">
    <location>
        <begin position="122"/>
        <end position="149"/>
    </location>
</feature>
<dbReference type="InParanoid" id="B4JSI1"/>
<dbReference type="HOGENOM" id="CLU_765647_0_0_1"/>
<keyword evidence="1" id="KW-0175">Coiled coil</keyword>
<protein>
    <submittedName>
        <fullName evidence="3">GH22459</fullName>
    </submittedName>
</protein>
<dbReference type="PhylomeDB" id="B4JSI1"/>
<accession>B4JSI1</accession>
<dbReference type="AlphaFoldDB" id="B4JSI1"/>
<gene>
    <name evidence="3" type="primary">Dgri\GH22459</name>
    <name evidence="3" type="ORF">Dgri_GH22459</name>
</gene>
<dbReference type="OMA" id="LCEFQKA"/>
<sequence length="363" mass="42248">MPPKLKVSELKKLYEERWQYPPAQKPTKIKFIACGDSPNYENEKKSYSPCWKSPMAITADLHYGPCWDYPPKRYRRHPLPSPCRGTIIPANAVVPSFKHCETPYSRCDFRLEQCVQQQILLIETLFRDLESQHEKAKELQIEMTKELRDQAIRRRLLIGSACGIKIYPEYLSQMAEQQALCEFQKAHNAINTSNAELAASVLGIRNAMPELRARLDKLDRTLKSPFVLGLKKVLQTIQDLYDYFFEVARKYKTWAQLIDAAQQHSIEDYLQLLSADMDFESFKRAGTENCTCKRCSNKNPLEPYLPCWCQGRDRRDKSVRLVQTDYQCHKKIYTKLESSDSSYGEKQSDTSLLQQELHKLDDD</sequence>
<evidence type="ECO:0000256" key="1">
    <source>
        <dbReference type="SAM" id="Coils"/>
    </source>
</evidence>
<feature type="compositionally biased region" description="Polar residues" evidence="2">
    <location>
        <begin position="339"/>
        <end position="354"/>
    </location>
</feature>
<dbReference type="Proteomes" id="UP000001070">
    <property type="component" value="Unassembled WGS sequence"/>
</dbReference>
<dbReference type="EMBL" id="CH916373">
    <property type="protein sequence ID" value="EDV94721.1"/>
    <property type="molecule type" value="Genomic_DNA"/>
</dbReference>
<evidence type="ECO:0000313" key="3">
    <source>
        <dbReference type="EMBL" id="EDV94721.1"/>
    </source>
</evidence>